<dbReference type="GO" id="GO:0006313">
    <property type="term" value="P:DNA transposition"/>
    <property type="evidence" value="ECO:0007669"/>
    <property type="project" value="InterPro"/>
</dbReference>
<dbReference type="OrthoDB" id="5453147at2"/>
<evidence type="ECO:0000259" key="1">
    <source>
        <dbReference type="Pfam" id="PF01548"/>
    </source>
</evidence>
<dbReference type="RefSeq" id="WP_009182213.1">
    <property type="nucleotide sequence ID" value="NZ_CM001368.1"/>
</dbReference>
<dbReference type="Pfam" id="PF01548">
    <property type="entry name" value="DEDD_Tnp_IS110"/>
    <property type="match status" value="1"/>
</dbReference>
<dbReference type="AlphaFoldDB" id="G7QBJ0"/>
<keyword evidence="4" id="KW-1185">Reference proteome</keyword>
<sequence>MNKSSTSRLESFIRGFEFKPFSVGIDVHKNSYHIALPREDGQFHVWVAPSNPLALAIRLKELSLSIRCIAYEAGPTGYTLARVLLAANLPAIVIAPNKIPRPISASAKTDSLDCRRLADYAAKDMLTPIALPTEEEEALRTLVRRRKTLTAQRRQVRQRIKSLLLYHGILEPRGLENWSKKALAGLDALPLRPAIASALGSLLREHTFVQQEVNLVDDAIGKSSRDELPQGDQASAAEYLQTVPGVGPVVAATFVTEVFRPQRFQRGEEVASYLGLAPTVRQSGERSGQARLAPGGKKYLKSILVEAAWTVKRYCPWAANLYGRIVSRTNVPQKAIVAVARKLAIILWRLSLEKRAYEPAMA</sequence>
<dbReference type="EMBL" id="CM001368">
    <property type="protein sequence ID" value="EHJ48853.1"/>
    <property type="molecule type" value="Genomic_DNA"/>
</dbReference>
<reference evidence="4" key="1">
    <citation type="journal article" date="2015" name="Genome Announc.">
        <title>High-Quality Draft Genome Sequence of Desulfovibrio carbinoliphilus FW-101-2B, an Organic Acid-Oxidizing Sulfate-Reducing Bacterium Isolated from Uranium(VI)-Contaminated Groundwater.</title>
        <authorList>
            <person name="Ramsay B.D."/>
            <person name="Hwang C."/>
            <person name="Woo H.L."/>
            <person name="Carroll S.L."/>
            <person name="Lucas S."/>
            <person name="Han J."/>
            <person name="Lapidus A.L."/>
            <person name="Cheng J.F."/>
            <person name="Goodwin L.A."/>
            <person name="Pitluck S."/>
            <person name="Peters L."/>
            <person name="Chertkov O."/>
            <person name="Held B."/>
            <person name="Detter J.C."/>
            <person name="Han C.S."/>
            <person name="Tapia R."/>
            <person name="Land M.L."/>
            <person name="Hauser L.J."/>
            <person name="Kyrpides N.C."/>
            <person name="Ivanova N.N."/>
            <person name="Mikhailova N."/>
            <person name="Pagani I."/>
            <person name="Woyke T."/>
            <person name="Arkin A.P."/>
            <person name="Dehal P."/>
            <person name="Chivian D."/>
            <person name="Criddle C.S."/>
            <person name="Wu W."/>
            <person name="Chakraborty R."/>
            <person name="Hazen T.C."/>
            <person name="Fields M.W."/>
        </authorList>
    </citation>
    <scope>NUCLEOTIDE SEQUENCE [LARGE SCALE GENOMIC DNA]</scope>
    <source>
        <strain evidence="4">FW-101-2B</strain>
    </source>
</reference>
<protein>
    <submittedName>
        <fullName evidence="3">Transposase IS116/IS110/IS902 family protein</fullName>
    </submittedName>
</protein>
<dbReference type="InterPro" id="IPR047650">
    <property type="entry name" value="Transpos_IS110"/>
</dbReference>
<organism evidence="3 4">
    <name type="scientific">Solidesulfovibrio carbinoliphilus subsp. oakridgensis</name>
    <dbReference type="NCBI Taxonomy" id="694327"/>
    <lineage>
        <taxon>Bacteria</taxon>
        <taxon>Pseudomonadati</taxon>
        <taxon>Thermodesulfobacteriota</taxon>
        <taxon>Desulfovibrionia</taxon>
        <taxon>Desulfovibrionales</taxon>
        <taxon>Desulfovibrionaceae</taxon>
        <taxon>Solidesulfovibrio</taxon>
    </lineage>
</organism>
<dbReference type="GO" id="GO:0004803">
    <property type="term" value="F:transposase activity"/>
    <property type="evidence" value="ECO:0007669"/>
    <property type="project" value="InterPro"/>
</dbReference>
<dbReference type="NCBIfam" id="NF033542">
    <property type="entry name" value="transpos_IS110"/>
    <property type="match status" value="1"/>
</dbReference>
<dbReference type="InterPro" id="IPR002525">
    <property type="entry name" value="Transp_IS110-like_N"/>
</dbReference>
<dbReference type="PANTHER" id="PTHR33055">
    <property type="entry name" value="TRANSPOSASE FOR INSERTION SEQUENCE ELEMENT IS1111A"/>
    <property type="match status" value="1"/>
</dbReference>
<dbReference type="Proteomes" id="UP000004662">
    <property type="component" value="Chromosome"/>
</dbReference>
<gene>
    <name evidence="3" type="ORF">DFW101_2850</name>
</gene>
<dbReference type="Pfam" id="PF02371">
    <property type="entry name" value="Transposase_20"/>
    <property type="match status" value="1"/>
</dbReference>
<feature type="domain" description="Transposase IS110-like N-terminal" evidence="1">
    <location>
        <begin position="23"/>
        <end position="164"/>
    </location>
</feature>
<dbReference type="HOGENOM" id="CLU_036902_1_2_7"/>
<feature type="domain" description="Transposase IS116/IS110/IS902 C-terminal" evidence="2">
    <location>
        <begin position="238"/>
        <end position="322"/>
    </location>
</feature>
<proteinExistence type="predicted"/>
<evidence type="ECO:0000259" key="2">
    <source>
        <dbReference type="Pfam" id="PF02371"/>
    </source>
</evidence>
<dbReference type="eggNOG" id="COG3547">
    <property type="taxonomic scope" value="Bacteria"/>
</dbReference>
<evidence type="ECO:0000313" key="4">
    <source>
        <dbReference type="Proteomes" id="UP000004662"/>
    </source>
</evidence>
<accession>G7QBJ0</accession>
<evidence type="ECO:0000313" key="3">
    <source>
        <dbReference type="EMBL" id="EHJ48853.1"/>
    </source>
</evidence>
<dbReference type="GO" id="GO:0003677">
    <property type="term" value="F:DNA binding"/>
    <property type="evidence" value="ECO:0007669"/>
    <property type="project" value="InterPro"/>
</dbReference>
<dbReference type="InterPro" id="IPR003346">
    <property type="entry name" value="Transposase_20"/>
</dbReference>
<dbReference type="STRING" id="694327.DFW101_2850"/>
<name>G7QBJ0_9BACT</name>
<dbReference type="PANTHER" id="PTHR33055:SF3">
    <property type="entry name" value="PUTATIVE TRANSPOSASE FOR IS117-RELATED"/>
    <property type="match status" value="1"/>
</dbReference>